<comment type="caution">
    <text evidence="6">The sequence shown here is derived from an EMBL/GenBank/DDBJ whole genome shotgun (WGS) entry which is preliminary data.</text>
</comment>
<keyword evidence="4" id="KW-0804">Transcription</keyword>
<dbReference type="PROSITE" id="PS50931">
    <property type="entry name" value="HTH_LYSR"/>
    <property type="match status" value="1"/>
</dbReference>
<gene>
    <name evidence="6" type="ORF">GCM10009801_20520</name>
</gene>
<dbReference type="InterPro" id="IPR000847">
    <property type="entry name" value="LysR_HTH_N"/>
</dbReference>
<dbReference type="InterPro" id="IPR005119">
    <property type="entry name" value="LysR_subst-bd"/>
</dbReference>
<evidence type="ECO:0000256" key="3">
    <source>
        <dbReference type="ARBA" id="ARBA00023125"/>
    </source>
</evidence>
<dbReference type="InterPro" id="IPR036388">
    <property type="entry name" value="WH-like_DNA-bd_sf"/>
</dbReference>
<protein>
    <submittedName>
        <fullName evidence="6">LysR family transcriptional regulator</fullName>
    </submittedName>
</protein>
<dbReference type="Proteomes" id="UP001500016">
    <property type="component" value="Unassembled WGS sequence"/>
</dbReference>
<dbReference type="InterPro" id="IPR036390">
    <property type="entry name" value="WH_DNA-bd_sf"/>
</dbReference>
<organism evidence="6 7">
    <name type="scientific">Streptomyces albiaxialis</name>
    <dbReference type="NCBI Taxonomy" id="329523"/>
    <lineage>
        <taxon>Bacteria</taxon>
        <taxon>Bacillati</taxon>
        <taxon>Actinomycetota</taxon>
        <taxon>Actinomycetes</taxon>
        <taxon>Kitasatosporales</taxon>
        <taxon>Streptomycetaceae</taxon>
        <taxon>Streptomyces</taxon>
    </lineage>
</organism>
<sequence length="297" mass="32882">MQLRDIEIFLTLAEELHFGRTAERLGMAQASVSQSIAKQERGIGALLFERTSRTVRLTDVGRRLRDDLQPIPGALRRSLDRATRAARGGTAVLRVGMIGENAHDLLPFWEAFRARHPQWRLSVRLSPFVRPFEPLRRGDIDVLVAWLPVEEPDLSVGPVICTEPMVAMVSARHPLVADKYVSMETFGDHGLFGAGAAQPAYWEDAYSPFATPSGRPIERVHTVTACEEVPTIVATSDAIDLTSAHAARYAARPDIAYLPVTDSHLLRWGLVWRSDAESETVRALARVVRDMGTLALS</sequence>
<keyword evidence="2" id="KW-0805">Transcription regulation</keyword>
<evidence type="ECO:0000256" key="2">
    <source>
        <dbReference type="ARBA" id="ARBA00023015"/>
    </source>
</evidence>
<dbReference type="RefSeq" id="WP_344526316.1">
    <property type="nucleotide sequence ID" value="NZ_BAAAPE010000005.1"/>
</dbReference>
<dbReference type="EMBL" id="BAAAPE010000005">
    <property type="protein sequence ID" value="GAA2070078.1"/>
    <property type="molecule type" value="Genomic_DNA"/>
</dbReference>
<proteinExistence type="inferred from homology"/>
<dbReference type="PANTHER" id="PTHR30346:SF0">
    <property type="entry name" value="HCA OPERON TRANSCRIPTIONAL ACTIVATOR HCAR"/>
    <property type="match status" value="1"/>
</dbReference>
<dbReference type="Pfam" id="PF00126">
    <property type="entry name" value="HTH_1"/>
    <property type="match status" value="1"/>
</dbReference>
<keyword evidence="7" id="KW-1185">Reference proteome</keyword>
<evidence type="ECO:0000256" key="4">
    <source>
        <dbReference type="ARBA" id="ARBA00023163"/>
    </source>
</evidence>
<dbReference type="Gene3D" id="3.40.190.10">
    <property type="entry name" value="Periplasmic binding protein-like II"/>
    <property type="match status" value="2"/>
</dbReference>
<accession>A0ABN2VVH6</accession>
<dbReference type="PANTHER" id="PTHR30346">
    <property type="entry name" value="TRANSCRIPTIONAL DUAL REGULATOR HCAR-RELATED"/>
    <property type="match status" value="1"/>
</dbReference>
<evidence type="ECO:0000313" key="6">
    <source>
        <dbReference type="EMBL" id="GAA2070078.1"/>
    </source>
</evidence>
<dbReference type="Pfam" id="PF03466">
    <property type="entry name" value="LysR_substrate"/>
    <property type="match status" value="1"/>
</dbReference>
<dbReference type="SUPFAM" id="SSF53850">
    <property type="entry name" value="Periplasmic binding protein-like II"/>
    <property type="match status" value="1"/>
</dbReference>
<reference evidence="6 7" key="1">
    <citation type="journal article" date="2019" name="Int. J. Syst. Evol. Microbiol.">
        <title>The Global Catalogue of Microorganisms (GCM) 10K type strain sequencing project: providing services to taxonomists for standard genome sequencing and annotation.</title>
        <authorList>
            <consortium name="The Broad Institute Genomics Platform"/>
            <consortium name="The Broad Institute Genome Sequencing Center for Infectious Disease"/>
            <person name="Wu L."/>
            <person name="Ma J."/>
        </authorList>
    </citation>
    <scope>NUCLEOTIDE SEQUENCE [LARGE SCALE GENOMIC DNA]</scope>
    <source>
        <strain evidence="6 7">JCM 15478</strain>
    </source>
</reference>
<comment type="similarity">
    <text evidence="1">Belongs to the LysR transcriptional regulatory family.</text>
</comment>
<evidence type="ECO:0000259" key="5">
    <source>
        <dbReference type="PROSITE" id="PS50931"/>
    </source>
</evidence>
<dbReference type="Gene3D" id="1.10.10.10">
    <property type="entry name" value="Winged helix-like DNA-binding domain superfamily/Winged helix DNA-binding domain"/>
    <property type="match status" value="1"/>
</dbReference>
<evidence type="ECO:0000256" key="1">
    <source>
        <dbReference type="ARBA" id="ARBA00009437"/>
    </source>
</evidence>
<keyword evidence="3" id="KW-0238">DNA-binding</keyword>
<evidence type="ECO:0000313" key="7">
    <source>
        <dbReference type="Proteomes" id="UP001500016"/>
    </source>
</evidence>
<feature type="domain" description="HTH lysR-type" evidence="5">
    <location>
        <begin position="1"/>
        <end position="58"/>
    </location>
</feature>
<dbReference type="SUPFAM" id="SSF46785">
    <property type="entry name" value="Winged helix' DNA-binding domain"/>
    <property type="match status" value="1"/>
</dbReference>
<name>A0ABN2VVH6_9ACTN</name>